<gene>
    <name evidence="3" type="ORF">EV216_10621</name>
</gene>
<sequence>MSGVTRFPARATGPAERMAGFMAHLRLNGLAAGVDGTATALAAAARVDPTDPGQLRLALKAVCAGTRDEADRFDDLFAAWWLNRGRERAGAGPGKTAEPRRRSPFVTEALSALGRGQADRPEGGEGAADQSGEGRLVGARVARLDRTDLRDLVSPEDIAEAEATARRIAQAIRDRRARRFRADRRGARVDLRRTLRASVATGGEPLRLFRRTRPDRPANIVALCDVSGSMTVYARVFLSFLKGLIGADFRADAYLFHTRLVRITDALRDPDPLRAVNRLSLMAQGFGGGTRIGGALAAFNRGHAKARVNGRSVVIVLSDGYDTDPPGMIGAELARLRKRGCRIVWLNPLLGWRDYAPVARGMAAALPHLDHFAAANTLAALAALEPELARL</sequence>
<dbReference type="AlphaFoldDB" id="A0A4R1YWZ5"/>
<name>A0A4R1YWZ5_9RHOB</name>
<dbReference type="InterPro" id="IPR011195">
    <property type="entry name" value="UCP010256"/>
</dbReference>
<dbReference type="EMBL" id="SLVM01000006">
    <property type="protein sequence ID" value="TCM85721.1"/>
    <property type="molecule type" value="Genomic_DNA"/>
</dbReference>
<feature type="region of interest" description="Disordered" evidence="1">
    <location>
        <begin position="114"/>
        <end position="133"/>
    </location>
</feature>
<dbReference type="PANTHER" id="PTHR39338:SF6">
    <property type="entry name" value="BLL5662 PROTEIN"/>
    <property type="match status" value="1"/>
</dbReference>
<dbReference type="InterPro" id="IPR036465">
    <property type="entry name" value="vWFA_dom_sf"/>
</dbReference>
<evidence type="ECO:0000313" key="3">
    <source>
        <dbReference type="EMBL" id="TCM85721.1"/>
    </source>
</evidence>
<dbReference type="Gene3D" id="3.40.50.410">
    <property type="entry name" value="von Willebrand factor, type A domain"/>
    <property type="match status" value="1"/>
</dbReference>
<dbReference type="PIRSF" id="PIRSF010256">
    <property type="entry name" value="CoxE_vWa"/>
    <property type="match status" value="1"/>
</dbReference>
<keyword evidence="4" id="KW-1185">Reference proteome</keyword>
<protein>
    <submittedName>
        <fullName evidence="3">Uncharacterized protein with von Willebrand factor type A (VWA) domain</fullName>
    </submittedName>
</protein>
<proteinExistence type="predicted"/>
<evidence type="ECO:0000313" key="4">
    <source>
        <dbReference type="Proteomes" id="UP000295277"/>
    </source>
</evidence>
<evidence type="ECO:0000259" key="2">
    <source>
        <dbReference type="SMART" id="SM00327"/>
    </source>
</evidence>
<dbReference type="InterPro" id="IPR008912">
    <property type="entry name" value="Uncharacterised_CoxE"/>
</dbReference>
<organism evidence="3 4">
    <name type="scientific">Rhodovulum steppense</name>
    <dbReference type="NCBI Taxonomy" id="540251"/>
    <lineage>
        <taxon>Bacteria</taxon>
        <taxon>Pseudomonadati</taxon>
        <taxon>Pseudomonadota</taxon>
        <taxon>Alphaproteobacteria</taxon>
        <taxon>Rhodobacterales</taxon>
        <taxon>Paracoccaceae</taxon>
        <taxon>Rhodovulum</taxon>
    </lineage>
</organism>
<feature type="domain" description="VWFA" evidence="2">
    <location>
        <begin position="217"/>
        <end position="386"/>
    </location>
</feature>
<comment type="caution">
    <text evidence="3">The sequence shown here is derived from an EMBL/GenBank/DDBJ whole genome shotgun (WGS) entry which is preliminary data.</text>
</comment>
<dbReference type="SUPFAM" id="SSF53300">
    <property type="entry name" value="vWA-like"/>
    <property type="match status" value="1"/>
</dbReference>
<dbReference type="CDD" id="cd00198">
    <property type="entry name" value="vWFA"/>
    <property type="match status" value="1"/>
</dbReference>
<dbReference type="OrthoDB" id="9790469at2"/>
<accession>A0A4R1YWZ5</accession>
<evidence type="ECO:0000256" key="1">
    <source>
        <dbReference type="SAM" id="MobiDB-lite"/>
    </source>
</evidence>
<dbReference type="SMART" id="SM00327">
    <property type="entry name" value="VWA"/>
    <property type="match status" value="1"/>
</dbReference>
<dbReference type="RefSeq" id="WP_132694004.1">
    <property type="nucleotide sequence ID" value="NZ_SLVM01000006.1"/>
</dbReference>
<dbReference type="Pfam" id="PF05762">
    <property type="entry name" value="VWA_CoxE"/>
    <property type="match status" value="1"/>
</dbReference>
<reference evidence="3 4" key="1">
    <citation type="submission" date="2019-03" db="EMBL/GenBank/DDBJ databases">
        <title>Genomic Encyclopedia of Type Strains, Phase IV (KMG-IV): sequencing the most valuable type-strain genomes for metagenomic binning, comparative biology and taxonomic classification.</title>
        <authorList>
            <person name="Goeker M."/>
        </authorList>
    </citation>
    <scope>NUCLEOTIDE SEQUENCE [LARGE SCALE GENOMIC DNA]</scope>
    <source>
        <strain evidence="3 4">DSM 21153</strain>
    </source>
</reference>
<dbReference type="PANTHER" id="PTHR39338">
    <property type="entry name" value="BLL5662 PROTEIN-RELATED"/>
    <property type="match status" value="1"/>
</dbReference>
<dbReference type="Proteomes" id="UP000295277">
    <property type="component" value="Unassembled WGS sequence"/>
</dbReference>
<dbReference type="InterPro" id="IPR002035">
    <property type="entry name" value="VWF_A"/>
</dbReference>